<dbReference type="AlphaFoldDB" id="A0A4Y7RAR9"/>
<keyword evidence="2" id="KW-1185">Reference proteome</keyword>
<reference evidence="1 2" key="1">
    <citation type="journal article" date="2018" name="Environ. Microbiol.">
        <title>Novel energy conservation strategies and behaviour of Pelotomaculum schinkii driving syntrophic propionate catabolism.</title>
        <authorList>
            <person name="Hidalgo-Ahumada C.A.P."/>
            <person name="Nobu M.K."/>
            <person name="Narihiro T."/>
            <person name="Tamaki H."/>
            <person name="Liu W.T."/>
            <person name="Kamagata Y."/>
            <person name="Stams A.J.M."/>
            <person name="Imachi H."/>
            <person name="Sousa D.Z."/>
        </authorList>
    </citation>
    <scope>NUCLEOTIDE SEQUENCE [LARGE SCALE GENOMIC DNA]</scope>
    <source>
        <strain evidence="1 2">HH</strain>
    </source>
</reference>
<comment type="caution">
    <text evidence="1">The sequence shown here is derived from an EMBL/GenBank/DDBJ whole genome shotgun (WGS) entry which is preliminary data.</text>
</comment>
<sequence length="64" mass="7668">MSQRWLKDFLRYVHKVFLPKGWTKWARDERKDPDIEPGTIWATLLIGFALQAQSLEELERRAKP</sequence>
<accession>A0A4Y7RAR9</accession>
<protein>
    <recommendedName>
        <fullName evidence="3">Transposase</fullName>
    </recommendedName>
</protein>
<evidence type="ECO:0008006" key="3">
    <source>
        <dbReference type="Google" id="ProtNLM"/>
    </source>
</evidence>
<evidence type="ECO:0000313" key="2">
    <source>
        <dbReference type="Proteomes" id="UP000298324"/>
    </source>
</evidence>
<dbReference type="RefSeq" id="WP_190258506.1">
    <property type="nucleotide sequence ID" value="NZ_QFGA01000002.1"/>
</dbReference>
<gene>
    <name evidence="1" type="ORF">Psch_02811</name>
</gene>
<name>A0A4Y7RAR9_9FIRM</name>
<proteinExistence type="predicted"/>
<evidence type="ECO:0000313" key="1">
    <source>
        <dbReference type="EMBL" id="TEB05770.1"/>
    </source>
</evidence>
<organism evidence="1 2">
    <name type="scientific">Pelotomaculum schinkii</name>
    <dbReference type="NCBI Taxonomy" id="78350"/>
    <lineage>
        <taxon>Bacteria</taxon>
        <taxon>Bacillati</taxon>
        <taxon>Bacillota</taxon>
        <taxon>Clostridia</taxon>
        <taxon>Eubacteriales</taxon>
        <taxon>Desulfotomaculaceae</taxon>
        <taxon>Pelotomaculum</taxon>
    </lineage>
</organism>
<dbReference type="EMBL" id="QFGA01000002">
    <property type="protein sequence ID" value="TEB05770.1"/>
    <property type="molecule type" value="Genomic_DNA"/>
</dbReference>
<dbReference type="Proteomes" id="UP000298324">
    <property type="component" value="Unassembled WGS sequence"/>
</dbReference>